<dbReference type="EMBL" id="CAJOAZ010001079">
    <property type="protein sequence ID" value="CAF3761030.1"/>
    <property type="molecule type" value="Genomic_DNA"/>
</dbReference>
<evidence type="ECO:0000313" key="5">
    <source>
        <dbReference type="Proteomes" id="UP000663860"/>
    </source>
</evidence>
<accession>A0A815KQW8</accession>
<dbReference type="Proteomes" id="UP000663845">
    <property type="component" value="Unassembled WGS sequence"/>
</dbReference>
<name>A0A815KQW8_9BILA</name>
<evidence type="ECO:0000313" key="2">
    <source>
        <dbReference type="EMBL" id="CAF1399713.1"/>
    </source>
</evidence>
<reference evidence="2" key="1">
    <citation type="submission" date="2021-02" db="EMBL/GenBank/DDBJ databases">
        <authorList>
            <person name="Nowell W R."/>
        </authorList>
    </citation>
    <scope>NUCLEOTIDE SEQUENCE</scope>
</reference>
<comment type="caution">
    <text evidence="2">The sequence shown here is derived from an EMBL/GenBank/DDBJ whole genome shotgun (WGS) entry which is preliminary data.</text>
</comment>
<dbReference type="EMBL" id="CAJNOE010001197">
    <property type="protein sequence ID" value="CAF1399713.1"/>
    <property type="molecule type" value="Genomic_DNA"/>
</dbReference>
<dbReference type="AlphaFoldDB" id="A0A815KQW8"/>
<protein>
    <submittedName>
        <fullName evidence="2">Uncharacterized protein</fullName>
    </submittedName>
</protein>
<dbReference type="EMBL" id="CAJNOG010000328">
    <property type="protein sequence ID" value="CAF1177226.1"/>
    <property type="molecule type" value="Genomic_DNA"/>
</dbReference>
<dbReference type="Proteomes" id="UP000663868">
    <property type="component" value="Unassembled WGS sequence"/>
</dbReference>
<dbReference type="Proteomes" id="UP000663844">
    <property type="component" value="Unassembled WGS sequence"/>
</dbReference>
<dbReference type="Proteomes" id="UP000663860">
    <property type="component" value="Unassembled WGS sequence"/>
</dbReference>
<proteinExistence type="predicted"/>
<evidence type="ECO:0000313" key="4">
    <source>
        <dbReference type="EMBL" id="CAF3840572.1"/>
    </source>
</evidence>
<dbReference type="EMBL" id="CAJOBB010001319">
    <property type="protein sequence ID" value="CAF3840572.1"/>
    <property type="molecule type" value="Genomic_DNA"/>
</dbReference>
<evidence type="ECO:0000313" key="3">
    <source>
        <dbReference type="EMBL" id="CAF3761030.1"/>
    </source>
</evidence>
<organism evidence="2 5">
    <name type="scientific">Adineta steineri</name>
    <dbReference type="NCBI Taxonomy" id="433720"/>
    <lineage>
        <taxon>Eukaryota</taxon>
        <taxon>Metazoa</taxon>
        <taxon>Spiralia</taxon>
        <taxon>Gnathifera</taxon>
        <taxon>Rotifera</taxon>
        <taxon>Eurotatoria</taxon>
        <taxon>Bdelloidea</taxon>
        <taxon>Adinetida</taxon>
        <taxon>Adinetidae</taxon>
        <taxon>Adineta</taxon>
    </lineage>
</organism>
<gene>
    <name evidence="2" type="ORF">IZO911_LOCUS39420</name>
    <name evidence="1" type="ORF">JYZ213_LOCUS25568</name>
    <name evidence="4" type="ORF">KXQ929_LOCUS19453</name>
    <name evidence="3" type="ORF">OXD698_LOCUS16019</name>
</gene>
<evidence type="ECO:0000313" key="1">
    <source>
        <dbReference type="EMBL" id="CAF1177226.1"/>
    </source>
</evidence>
<sequence>MEPLDAYEEEIFTEEKIAQLLNFNSHGFKFSGSSAEELFISFSTNIKSDIDMMFEFPHMFVIDPEQVTSEEREQCKAKGQYGLLHIEYNNKKYPCYVGLYFYLTQKLNVTNEKTVSSVLVPGTDKYVIPGESIESHREYFPSTGFVHWFRNNRSADENLNKNVEIHGPSVCITSNNPNLPLPIDYVFVLKCIDS</sequence>